<gene>
    <name evidence="2" type="ORF">pEaSNUABM16_00118</name>
</gene>
<dbReference type="Proteomes" id="UP000827953">
    <property type="component" value="Segment"/>
</dbReference>
<reference evidence="2 3" key="1">
    <citation type="submission" date="2021-06" db="EMBL/GenBank/DDBJ databases">
        <title>Complete genome sequence of Erwinia phage pEa_SNUABM_16.</title>
        <authorList>
            <person name="Kim S.G."/>
            <person name="Park S.C."/>
        </authorList>
    </citation>
    <scope>NUCLEOTIDE SEQUENCE [LARGE SCALE GENOMIC DNA]</scope>
    <source>
        <strain evidence="3">pEa_SNUABM_16</strain>
    </source>
</reference>
<sequence length="91" mass="10194">MLNADIGTADTFQARRLAKRKLNAMATLKGTAVPQQTLPDVHRLSPCVHWEAMTPRDSFMTIHQLPLWPSHDEERRANTSSSGRLSVLASR</sequence>
<proteinExistence type="predicted"/>
<dbReference type="EMBL" id="MZ443782">
    <property type="protein sequence ID" value="UAW96262.1"/>
    <property type="molecule type" value="Genomic_DNA"/>
</dbReference>
<name>A0AAE8XQT9_9CAUD</name>
<feature type="region of interest" description="Disordered" evidence="1">
    <location>
        <begin position="72"/>
        <end position="91"/>
    </location>
</feature>
<accession>A0AAE8XQT9</accession>
<protein>
    <submittedName>
        <fullName evidence="2">Uncharacterized protein</fullName>
    </submittedName>
</protein>
<evidence type="ECO:0000313" key="2">
    <source>
        <dbReference type="EMBL" id="UAW96262.1"/>
    </source>
</evidence>
<organism evidence="2 3">
    <name type="scientific">Erwinia phage pEa_SNUABM_16</name>
    <dbReference type="NCBI Taxonomy" id="2869544"/>
    <lineage>
        <taxon>Viruses</taxon>
        <taxon>Duplodnaviria</taxon>
        <taxon>Heunggongvirae</taxon>
        <taxon>Uroviricota</taxon>
        <taxon>Caudoviricetes</taxon>
        <taxon>Alexandravirus</taxon>
        <taxon>Alexandravirus SNUABM16</taxon>
    </lineage>
</organism>
<keyword evidence="3" id="KW-1185">Reference proteome</keyword>
<evidence type="ECO:0000256" key="1">
    <source>
        <dbReference type="SAM" id="MobiDB-lite"/>
    </source>
</evidence>
<evidence type="ECO:0000313" key="3">
    <source>
        <dbReference type="Proteomes" id="UP000827953"/>
    </source>
</evidence>